<dbReference type="GO" id="GO:0016783">
    <property type="term" value="F:sulfurtransferase activity"/>
    <property type="evidence" value="ECO:0007669"/>
    <property type="project" value="InterPro"/>
</dbReference>
<name>A0A1I7NCC0_9HYPH</name>
<keyword evidence="1 3" id="KW-0963">Cytoplasm</keyword>
<keyword evidence="2 3" id="KW-0501">Molybdenum cofactor biosynthesis</keyword>
<comment type="function">
    <text evidence="3">Required for formate dehydrogenase (FDH) activity. Acts as a sulfur carrier protein that transfers sulfur from IscS to the molybdenum cofactor prior to its insertion into FDH.</text>
</comment>
<dbReference type="Pfam" id="PF02634">
    <property type="entry name" value="FdhD-NarQ"/>
    <property type="match status" value="1"/>
</dbReference>
<dbReference type="Gene3D" id="3.40.140.10">
    <property type="entry name" value="Cytidine Deaminase, domain 2"/>
    <property type="match status" value="1"/>
</dbReference>
<dbReference type="InterPro" id="IPR016193">
    <property type="entry name" value="Cytidine_deaminase-like"/>
</dbReference>
<dbReference type="GO" id="GO:0005737">
    <property type="term" value="C:cytoplasm"/>
    <property type="evidence" value="ECO:0007669"/>
    <property type="project" value="UniProtKB-SubCell"/>
</dbReference>
<evidence type="ECO:0000256" key="1">
    <source>
        <dbReference type="ARBA" id="ARBA00022490"/>
    </source>
</evidence>
<comment type="similarity">
    <text evidence="3">Belongs to the FdhD family.</text>
</comment>
<dbReference type="InterPro" id="IPR003786">
    <property type="entry name" value="FdhD"/>
</dbReference>
<dbReference type="Gene3D" id="3.10.20.10">
    <property type="match status" value="1"/>
</dbReference>
<sequence length="302" mass="32029">MMSSGFAVARDVRPLRVQEFASLHQRAVPEEEPVAIVCNGTTLSVMMATPADLADFGLGYLLSEQIISSPAEVERSEVIKHDNGIEVRHWIAEPCAQALLARRRHMVGPTGCGLCGIESLNQALRALPKVEADLAVSGSSIRRAMTDLRDLQVLNAATRGVHAAAAWSRNEGHVLVREDVGRHNALDKLAGAMASARIVPEVLLLTSRVSVDLVQKAAIAGFPIMAAVSVPTHRSIEAAEAAGITLVGIARDDGFEVFSHAQRIVGCAPAREASPADARAPSPLAGDVPDAMPDRPRYLPVG</sequence>
<gene>
    <name evidence="3" type="primary">fdhD</name>
    <name evidence="5" type="ORF">SAMN05216456_1612</name>
</gene>
<dbReference type="NCBIfam" id="TIGR00129">
    <property type="entry name" value="fdhD_narQ"/>
    <property type="match status" value="1"/>
</dbReference>
<keyword evidence="6" id="KW-1185">Reference proteome</keyword>
<accession>A0A1I7NCC0</accession>
<comment type="subcellular location">
    <subcellularLocation>
        <location evidence="3">Cytoplasm</location>
    </subcellularLocation>
</comment>
<comment type="caution">
    <text evidence="3">Lacks conserved residue(s) required for the propagation of feature annotation.</text>
</comment>
<feature type="compositionally biased region" description="Basic and acidic residues" evidence="4">
    <location>
        <begin position="292"/>
        <end position="302"/>
    </location>
</feature>
<evidence type="ECO:0000313" key="5">
    <source>
        <dbReference type="EMBL" id="SFV32324.1"/>
    </source>
</evidence>
<dbReference type="HAMAP" id="MF_00187">
    <property type="entry name" value="FdhD"/>
    <property type="match status" value="1"/>
</dbReference>
<dbReference type="GO" id="GO:0006777">
    <property type="term" value="P:Mo-molybdopterin cofactor biosynthetic process"/>
    <property type="evidence" value="ECO:0007669"/>
    <property type="project" value="UniProtKB-UniRule"/>
</dbReference>
<evidence type="ECO:0000256" key="2">
    <source>
        <dbReference type="ARBA" id="ARBA00023150"/>
    </source>
</evidence>
<dbReference type="Proteomes" id="UP000199074">
    <property type="component" value="Unassembled WGS sequence"/>
</dbReference>
<dbReference type="SUPFAM" id="SSF53927">
    <property type="entry name" value="Cytidine deaminase-like"/>
    <property type="match status" value="1"/>
</dbReference>
<feature type="active site" description="Cysteine persulfide intermediate" evidence="3">
    <location>
        <position position="112"/>
    </location>
</feature>
<reference evidence="5 6" key="1">
    <citation type="submission" date="2016-10" db="EMBL/GenBank/DDBJ databases">
        <authorList>
            <person name="de Groot N.N."/>
        </authorList>
    </citation>
    <scope>NUCLEOTIDE SEQUENCE [LARGE SCALE GENOMIC DNA]</scope>
    <source>
        <strain evidence="5 6">IPL20</strain>
    </source>
</reference>
<dbReference type="PANTHER" id="PTHR30592">
    <property type="entry name" value="FORMATE DEHYDROGENASE"/>
    <property type="match status" value="1"/>
</dbReference>
<evidence type="ECO:0000313" key="6">
    <source>
        <dbReference type="Proteomes" id="UP000199074"/>
    </source>
</evidence>
<evidence type="ECO:0000256" key="4">
    <source>
        <dbReference type="SAM" id="MobiDB-lite"/>
    </source>
</evidence>
<dbReference type="STRING" id="429728.SAMN05216456_1612"/>
<evidence type="ECO:0000256" key="3">
    <source>
        <dbReference type="HAMAP-Rule" id="MF_00187"/>
    </source>
</evidence>
<feature type="region of interest" description="Disordered" evidence="4">
    <location>
        <begin position="270"/>
        <end position="302"/>
    </location>
</feature>
<proteinExistence type="inferred from homology"/>
<dbReference type="EMBL" id="FPCK01000001">
    <property type="protein sequence ID" value="SFV32324.1"/>
    <property type="molecule type" value="Genomic_DNA"/>
</dbReference>
<dbReference type="AlphaFoldDB" id="A0A1I7NCC0"/>
<dbReference type="RefSeq" id="WP_244542796.1">
    <property type="nucleotide sequence ID" value="NZ_FPCK01000001.1"/>
</dbReference>
<organism evidence="5 6">
    <name type="scientific">Devosia crocina</name>
    <dbReference type="NCBI Taxonomy" id="429728"/>
    <lineage>
        <taxon>Bacteria</taxon>
        <taxon>Pseudomonadati</taxon>
        <taxon>Pseudomonadota</taxon>
        <taxon>Alphaproteobacteria</taxon>
        <taxon>Hyphomicrobiales</taxon>
        <taxon>Devosiaceae</taxon>
        <taxon>Devosia</taxon>
    </lineage>
</organism>
<protein>
    <recommendedName>
        <fullName evidence="3">Sulfur carrier protein FdhD</fullName>
    </recommendedName>
</protein>
<dbReference type="GO" id="GO:0097163">
    <property type="term" value="F:sulfur carrier activity"/>
    <property type="evidence" value="ECO:0007669"/>
    <property type="project" value="UniProtKB-UniRule"/>
</dbReference>
<dbReference type="PANTHER" id="PTHR30592:SF1">
    <property type="entry name" value="SULFUR CARRIER PROTEIN FDHD"/>
    <property type="match status" value="1"/>
</dbReference>
<dbReference type="PIRSF" id="PIRSF015626">
    <property type="entry name" value="FdhD"/>
    <property type="match status" value="1"/>
</dbReference>